<dbReference type="InterPro" id="IPR011044">
    <property type="entry name" value="Quino_amine_DH_bsu"/>
</dbReference>
<gene>
    <name evidence="1" type="ORF">METZ01_LOCUS470895</name>
</gene>
<reference evidence="1" key="1">
    <citation type="submission" date="2018-05" db="EMBL/GenBank/DDBJ databases">
        <authorList>
            <person name="Lanie J.A."/>
            <person name="Ng W.-L."/>
            <person name="Kazmierczak K.M."/>
            <person name="Andrzejewski T.M."/>
            <person name="Davidsen T.M."/>
            <person name="Wayne K.J."/>
            <person name="Tettelin H."/>
            <person name="Glass J.I."/>
            <person name="Rusch D."/>
            <person name="Podicherti R."/>
            <person name="Tsui H.-C.T."/>
            <person name="Winkler M.E."/>
        </authorList>
    </citation>
    <scope>NUCLEOTIDE SEQUENCE</scope>
</reference>
<feature type="non-terminal residue" evidence="1">
    <location>
        <position position="246"/>
    </location>
</feature>
<sequence>RIYANAENCNMGLASYLTFGQGLSDITGFVQDGREFAVVGLIEDAAAFVDITDPFNPFEIGRIGGTPSIWRDLKYWDRHVYIGTEAEDGIKVVSVDDPDNPVLVNTITDFTNSHNIHMDADGYLYVVGAAEYDIWIYDVNIPESPELVGTWNGEYLHDIEVYNNKIYGAGIYTGHFYIIDASDKTNPTTILSHHTGLEGVSTHDCAVTYDENYLITADETSGGHIKIWDISDYDNINLISEYMTHP</sequence>
<dbReference type="SUPFAM" id="SSF50969">
    <property type="entry name" value="YVTN repeat-like/Quinoprotein amine dehydrogenase"/>
    <property type="match status" value="1"/>
</dbReference>
<dbReference type="Gene3D" id="2.130.10.10">
    <property type="entry name" value="YVTN repeat-like/Quinoprotein amine dehydrogenase"/>
    <property type="match status" value="1"/>
</dbReference>
<accession>A0A383BDX2</accession>
<proteinExistence type="predicted"/>
<dbReference type="EMBL" id="UINC01199553">
    <property type="protein sequence ID" value="SVE18041.1"/>
    <property type="molecule type" value="Genomic_DNA"/>
</dbReference>
<feature type="non-terminal residue" evidence="1">
    <location>
        <position position="1"/>
    </location>
</feature>
<dbReference type="AlphaFoldDB" id="A0A383BDX2"/>
<organism evidence="1">
    <name type="scientific">marine metagenome</name>
    <dbReference type="NCBI Taxonomy" id="408172"/>
    <lineage>
        <taxon>unclassified sequences</taxon>
        <taxon>metagenomes</taxon>
        <taxon>ecological metagenomes</taxon>
    </lineage>
</organism>
<dbReference type="InterPro" id="IPR015943">
    <property type="entry name" value="WD40/YVTN_repeat-like_dom_sf"/>
</dbReference>
<name>A0A383BDX2_9ZZZZ</name>
<protein>
    <recommendedName>
        <fullName evidence="2">Choice-of-anchor B family protein</fullName>
    </recommendedName>
</protein>
<evidence type="ECO:0008006" key="2">
    <source>
        <dbReference type="Google" id="ProtNLM"/>
    </source>
</evidence>
<evidence type="ECO:0000313" key="1">
    <source>
        <dbReference type="EMBL" id="SVE18041.1"/>
    </source>
</evidence>